<gene>
    <name evidence="14" type="ORF">P5673_018333</name>
</gene>
<evidence type="ECO:0000313" key="15">
    <source>
        <dbReference type="Proteomes" id="UP001249851"/>
    </source>
</evidence>
<name>A0AAD9QD47_ACRCE</name>
<dbReference type="GO" id="GO:0005654">
    <property type="term" value="C:nucleoplasm"/>
    <property type="evidence" value="ECO:0007669"/>
    <property type="project" value="UniProtKB-SubCell"/>
</dbReference>
<keyword evidence="10" id="KW-0539">Nucleus</keyword>
<dbReference type="GO" id="GO:0043565">
    <property type="term" value="F:sequence-specific DNA binding"/>
    <property type="evidence" value="ECO:0007669"/>
    <property type="project" value="InterPro"/>
</dbReference>
<feature type="domain" description="THAP-type" evidence="13">
    <location>
        <begin position="1"/>
        <end position="88"/>
    </location>
</feature>
<evidence type="ECO:0000256" key="5">
    <source>
        <dbReference type="ARBA" id="ARBA00022833"/>
    </source>
</evidence>
<evidence type="ECO:0000256" key="2">
    <source>
        <dbReference type="ARBA" id="ARBA00006177"/>
    </source>
</evidence>
<evidence type="ECO:0000313" key="14">
    <source>
        <dbReference type="EMBL" id="KAK2559197.1"/>
    </source>
</evidence>
<reference evidence="14" key="2">
    <citation type="journal article" date="2023" name="Science">
        <title>Genomic signatures of disease resistance in endangered staghorn corals.</title>
        <authorList>
            <person name="Vollmer S.V."/>
            <person name="Selwyn J.D."/>
            <person name="Despard B.A."/>
            <person name="Roesel C.L."/>
        </authorList>
    </citation>
    <scope>NUCLEOTIDE SEQUENCE</scope>
    <source>
        <strain evidence="14">K2</strain>
    </source>
</reference>
<evidence type="ECO:0000256" key="10">
    <source>
        <dbReference type="ARBA" id="ARBA00023242"/>
    </source>
</evidence>
<dbReference type="GO" id="GO:0008270">
    <property type="term" value="F:zinc ion binding"/>
    <property type="evidence" value="ECO:0007669"/>
    <property type="project" value="UniProtKB-KW"/>
</dbReference>
<dbReference type="PANTHER" id="PTHR46600">
    <property type="entry name" value="THAP DOMAIN-CONTAINING"/>
    <property type="match status" value="1"/>
</dbReference>
<evidence type="ECO:0000256" key="11">
    <source>
        <dbReference type="ARBA" id="ARBA00023306"/>
    </source>
</evidence>
<organism evidence="14 15">
    <name type="scientific">Acropora cervicornis</name>
    <name type="common">Staghorn coral</name>
    <dbReference type="NCBI Taxonomy" id="6130"/>
    <lineage>
        <taxon>Eukaryota</taxon>
        <taxon>Metazoa</taxon>
        <taxon>Cnidaria</taxon>
        <taxon>Anthozoa</taxon>
        <taxon>Hexacorallia</taxon>
        <taxon>Scleractinia</taxon>
        <taxon>Astrocoeniina</taxon>
        <taxon>Acroporidae</taxon>
        <taxon>Acropora</taxon>
    </lineage>
</organism>
<keyword evidence="9" id="KW-0804">Transcription</keyword>
<comment type="similarity">
    <text evidence="2">Belongs to the THAP1 family.</text>
</comment>
<dbReference type="InterPro" id="IPR006612">
    <property type="entry name" value="THAP_Znf"/>
</dbReference>
<keyword evidence="4 12" id="KW-0863">Zinc-finger</keyword>
<dbReference type="SMART" id="SM00980">
    <property type="entry name" value="THAP"/>
    <property type="match status" value="1"/>
</dbReference>
<keyword evidence="6" id="KW-0805">Transcription regulation</keyword>
<reference evidence="14" key="1">
    <citation type="journal article" date="2023" name="G3 (Bethesda)">
        <title>Whole genome assembly and annotation of the endangered Caribbean coral Acropora cervicornis.</title>
        <authorList>
            <person name="Selwyn J.D."/>
            <person name="Vollmer S.V."/>
        </authorList>
    </citation>
    <scope>NUCLEOTIDE SEQUENCE</scope>
    <source>
        <strain evidence="14">K2</strain>
    </source>
</reference>
<protein>
    <recommendedName>
        <fullName evidence="13">THAP-type domain-containing protein</fullName>
    </recommendedName>
</protein>
<accession>A0AAD9QD47</accession>
<evidence type="ECO:0000256" key="9">
    <source>
        <dbReference type="ARBA" id="ARBA00023163"/>
    </source>
</evidence>
<proteinExistence type="inferred from homology"/>
<evidence type="ECO:0000256" key="6">
    <source>
        <dbReference type="ARBA" id="ARBA00023015"/>
    </source>
</evidence>
<dbReference type="EMBL" id="JARQWQ010000041">
    <property type="protein sequence ID" value="KAK2559197.1"/>
    <property type="molecule type" value="Genomic_DNA"/>
</dbReference>
<dbReference type="PANTHER" id="PTHR46600:SF1">
    <property type="entry name" value="THAP DOMAIN-CONTAINING PROTEIN 1"/>
    <property type="match status" value="1"/>
</dbReference>
<evidence type="ECO:0000256" key="4">
    <source>
        <dbReference type="ARBA" id="ARBA00022771"/>
    </source>
</evidence>
<evidence type="ECO:0000256" key="7">
    <source>
        <dbReference type="ARBA" id="ARBA00023054"/>
    </source>
</evidence>
<dbReference type="Proteomes" id="UP001249851">
    <property type="component" value="Unassembled WGS sequence"/>
</dbReference>
<keyword evidence="5" id="KW-0862">Zinc</keyword>
<keyword evidence="11" id="KW-0131">Cell cycle</keyword>
<dbReference type="SUPFAM" id="SSF57716">
    <property type="entry name" value="Glucocorticoid receptor-like (DNA-binding domain)"/>
    <property type="match status" value="1"/>
</dbReference>
<keyword evidence="15" id="KW-1185">Reference proteome</keyword>
<dbReference type="InterPro" id="IPR038441">
    <property type="entry name" value="THAP_Znf_sf"/>
</dbReference>
<dbReference type="AlphaFoldDB" id="A0AAD9QD47"/>
<dbReference type="InterPro" id="IPR026516">
    <property type="entry name" value="THAP1/10"/>
</dbReference>
<evidence type="ECO:0000259" key="13">
    <source>
        <dbReference type="PROSITE" id="PS50950"/>
    </source>
</evidence>
<evidence type="ECO:0000256" key="8">
    <source>
        <dbReference type="ARBA" id="ARBA00023125"/>
    </source>
</evidence>
<evidence type="ECO:0000256" key="12">
    <source>
        <dbReference type="PROSITE-ProRule" id="PRU00309"/>
    </source>
</evidence>
<evidence type="ECO:0000256" key="3">
    <source>
        <dbReference type="ARBA" id="ARBA00022723"/>
    </source>
</evidence>
<evidence type="ECO:0000256" key="1">
    <source>
        <dbReference type="ARBA" id="ARBA00004642"/>
    </source>
</evidence>
<sequence>MPQNCCVPLCTKKLYRTENKKKISCLKFPGDLSLKKQWLLAICCEEGNVFKVNQKTKICSHHFKPEDLDKAIGGQLVFVKDRVLPLRFSWSKPSPKKRKPPSTHPVLSKTEVLKKGVACISSN</sequence>
<keyword evidence="3" id="KW-0479">Metal-binding</keyword>
<comment type="caution">
    <text evidence="14">The sequence shown here is derived from an EMBL/GenBank/DDBJ whole genome shotgun (WGS) entry which is preliminary data.</text>
</comment>
<comment type="subcellular location">
    <subcellularLocation>
        <location evidence="1">Nucleus</location>
        <location evidence="1">Nucleoplasm</location>
    </subcellularLocation>
</comment>
<dbReference type="Pfam" id="PF05485">
    <property type="entry name" value="THAP"/>
    <property type="match status" value="1"/>
</dbReference>
<dbReference type="PROSITE" id="PS50950">
    <property type="entry name" value="ZF_THAP"/>
    <property type="match status" value="1"/>
</dbReference>
<keyword evidence="8 12" id="KW-0238">DNA-binding</keyword>
<keyword evidence="7" id="KW-0175">Coiled coil</keyword>
<dbReference type="Gene3D" id="6.20.210.20">
    <property type="entry name" value="THAP domain"/>
    <property type="match status" value="1"/>
</dbReference>